<dbReference type="Proteomes" id="UP000051276">
    <property type="component" value="Unassembled WGS sequence"/>
</dbReference>
<organism evidence="1 4">
    <name type="scientific">endosymbiont of Ridgeia piscesae</name>
    <dbReference type="NCBI Taxonomy" id="54398"/>
    <lineage>
        <taxon>Bacteria</taxon>
        <taxon>Pseudomonadati</taxon>
        <taxon>Pseudomonadota</taxon>
        <taxon>Gammaproteobacteria</taxon>
        <taxon>sulfur-oxidizing symbionts</taxon>
    </lineage>
</organism>
<evidence type="ECO:0000313" key="1">
    <source>
        <dbReference type="EMBL" id="KRT56348.1"/>
    </source>
</evidence>
<dbReference type="Proteomes" id="UP000051634">
    <property type="component" value="Unassembled WGS sequence"/>
</dbReference>
<evidence type="ECO:0000313" key="4">
    <source>
        <dbReference type="Proteomes" id="UP000051634"/>
    </source>
</evidence>
<dbReference type="PATRIC" id="fig|54398.3.peg.2939"/>
<dbReference type="RefSeq" id="WP_057956252.1">
    <property type="nucleotide sequence ID" value="NZ_KQ556916.1"/>
</dbReference>
<accession>A0A0T5Z0J0</accession>
<evidence type="ECO:0000313" key="3">
    <source>
        <dbReference type="Proteomes" id="UP000051276"/>
    </source>
</evidence>
<dbReference type="AlphaFoldDB" id="A0A0T5Z0J0"/>
<dbReference type="PRINTS" id="PR00081">
    <property type="entry name" value="GDHRDH"/>
</dbReference>
<dbReference type="InterPro" id="IPR052184">
    <property type="entry name" value="SDR_enzymes"/>
</dbReference>
<dbReference type="SUPFAM" id="SSF51735">
    <property type="entry name" value="NAD(P)-binding Rossmann-fold domains"/>
    <property type="match status" value="1"/>
</dbReference>
<dbReference type="GO" id="GO:0016616">
    <property type="term" value="F:oxidoreductase activity, acting on the CH-OH group of donors, NAD or NADP as acceptor"/>
    <property type="evidence" value="ECO:0007669"/>
    <property type="project" value="TreeGrafter"/>
</dbReference>
<dbReference type="EMBL" id="LDXT01000056">
    <property type="protein sequence ID" value="KRT56348.1"/>
    <property type="molecule type" value="Genomic_DNA"/>
</dbReference>
<sequence length="237" mass="25545">MSGGKNLLITGNSSGLGEALTRFYLAQGWNVYGCSRRGCAEQAEPLQDIHCDLSDFDAIPGMMDVLLEPAEGLDLVILNAGILGELEAFHKVSLEDARQVMDVNLWANKVILDWLQGWDKPLRQIVAISSGAAVNGSKGWAGYALSKAALNMLIKLYAHEFPASHLSALAPGLIDTGMMEYLCSQPDPAEFPAVLRLRDSRDTGGTPPADEAAARIAAAIPHLYDYPSGEFVDIRTM</sequence>
<protein>
    <submittedName>
        <fullName evidence="1 2">NAD(P)-dependent dehydrogenase</fullName>
    </submittedName>
</protein>
<dbReference type="Gene3D" id="3.40.50.720">
    <property type="entry name" value="NAD(P)-binding Rossmann-like Domain"/>
    <property type="match status" value="1"/>
</dbReference>
<dbReference type="OrthoDB" id="5786478at2"/>
<dbReference type="InterPro" id="IPR036291">
    <property type="entry name" value="NAD(P)-bd_dom_sf"/>
</dbReference>
<name>A0A0T5Z0J0_9GAMM</name>
<proteinExistence type="predicted"/>
<comment type="caution">
    <text evidence="1">The sequence shown here is derived from an EMBL/GenBank/DDBJ whole genome shotgun (WGS) entry which is preliminary data.</text>
</comment>
<dbReference type="InterPro" id="IPR002347">
    <property type="entry name" value="SDR_fam"/>
</dbReference>
<dbReference type="Pfam" id="PF00106">
    <property type="entry name" value="adh_short"/>
    <property type="match status" value="1"/>
</dbReference>
<dbReference type="CDD" id="cd05233">
    <property type="entry name" value="SDR_c"/>
    <property type="match status" value="1"/>
</dbReference>
<dbReference type="STRING" id="54398.Ga0074115_14110"/>
<evidence type="ECO:0000313" key="2">
    <source>
        <dbReference type="EMBL" id="KRT58843.1"/>
    </source>
</evidence>
<gene>
    <name evidence="1" type="ORF">Ga0074115_14110</name>
    <name evidence="2" type="ORF">Ga0076813_142710</name>
</gene>
<dbReference type="PANTHER" id="PTHR45458:SF1">
    <property type="entry name" value="SHORT CHAIN DEHYDROGENASE"/>
    <property type="match status" value="1"/>
</dbReference>
<reference evidence="3 4" key="1">
    <citation type="submission" date="2015-11" db="EMBL/GenBank/DDBJ databases">
        <title>The genome of Candidatus Endoriftia persephone in Ridgeia piscesae and population structure of the North Eastern Pacific vestimentiferan symbionts.</title>
        <authorList>
            <person name="Perez M."/>
            <person name="Juniper K.S."/>
        </authorList>
    </citation>
    <scope>NUCLEOTIDE SEQUENCE [LARGE SCALE GENOMIC DNA]</scope>
    <source>
        <strain evidence="2">Ind10</strain>
        <strain evidence="1">Ind11</strain>
    </source>
</reference>
<keyword evidence="4" id="KW-1185">Reference proteome</keyword>
<dbReference type="EMBL" id="LMXI01000267">
    <property type="protein sequence ID" value="KRT58843.1"/>
    <property type="molecule type" value="Genomic_DNA"/>
</dbReference>
<dbReference type="PANTHER" id="PTHR45458">
    <property type="entry name" value="SHORT-CHAIN DEHYDROGENASE/REDUCTASE SDR"/>
    <property type="match status" value="1"/>
</dbReference>